<sequence length="101" mass="11303">MQFERKALIIVILFIYIILSVNAQNLTCQMMMCTRPDNIEAIATYTNANELADAEGHMASNCPGVTNIIKCDISCTGPYNPRNLSTYYIWKKCAPQAACVY</sequence>
<evidence type="ECO:0000256" key="1">
    <source>
        <dbReference type="SAM" id="SignalP"/>
    </source>
</evidence>
<comment type="caution">
    <text evidence="2">The sequence shown here is derived from an EMBL/GenBank/DDBJ whole genome shotgun (WGS) entry which is preliminary data.</text>
</comment>
<keyword evidence="3" id="KW-1185">Reference proteome</keyword>
<protein>
    <submittedName>
        <fullName evidence="2">15333_t:CDS:1</fullName>
    </submittedName>
</protein>
<accession>A0A9N9GMJ6</accession>
<keyword evidence="1" id="KW-0732">Signal</keyword>
<dbReference type="OrthoDB" id="2437292at2759"/>
<dbReference type="AlphaFoldDB" id="A0A9N9GMJ6"/>
<organism evidence="2 3">
    <name type="scientific">Cetraspora pellucida</name>
    <dbReference type="NCBI Taxonomy" id="1433469"/>
    <lineage>
        <taxon>Eukaryota</taxon>
        <taxon>Fungi</taxon>
        <taxon>Fungi incertae sedis</taxon>
        <taxon>Mucoromycota</taxon>
        <taxon>Glomeromycotina</taxon>
        <taxon>Glomeromycetes</taxon>
        <taxon>Diversisporales</taxon>
        <taxon>Gigasporaceae</taxon>
        <taxon>Cetraspora</taxon>
    </lineage>
</organism>
<dbReference type="Proteomes" id="UP000789759">
    <property type="component" value="Unassembled WGS sequence"/>
</dbReference>
<dbReference type="EMBL" id="CAJVQA010005382">
    <property type="protein sequence ID" value="CAG8619490.1"/>
    <property type="molecule type" value="Genomic_DNA"/>
</dbReference>
<reference evidence="2" key="1">
    <citation type="submission" date="2021-06" db="EMBL/GenBank/DDBJ databases">
        <authorList>
            <person name="Kallberg Y."/>
            <person name="Tangrot J."/>
            <person name="Rosling A."/>
        </authorList>
    </citation>
    <scope>NUCLEOTIDE SEQUENCE</scope>
    <source>
        <strain evidence="2">FL966</strain>
    </source>
</reference>
<feature type="signal peptide" evidence="1">
    <location>
        <begin position="1"/>
        <end position="23"/>
    </location>
</feature>
<evidence type="ECO:0000313" key="3">
    <source>
        <dbReference type="Proteomes" id="UP000789759"/>
    </source>
</evidence>
<evidence type="ECO:0000313" key="2">
    <source>
        <dbReference type="EMBL" id="CAG8619490.1"/>
    </source>
</evidence>
<proteinExistence type="predicted"/>
<feature type="chain" id="PRO_5040208034" evidence="1">
    <location>
        <begin position="24"/>
        <end position="101"/>
    </location>
</feature>
<name>A0A9N9GMJ6_9GLOM</name>
<gene>
    <name evidence="2" type="ORF">CPELLU_LOCUS7845</name>
</gene>